<dbReference type="Proteomes" id="UP001501727">
    <property type="component" value="Unassembled WGS sequence"/>
</dbReference>
<dbReference type="PANTHER" id="PTHR45436">
    <property type="entry name" value="SENSOR HISTIDINE KINASE YKOH"/>
    <property type="match status" value="1"/>
</dbReference>
<sequence>MSQGLPRKLRYAFILQVMLASVAVVVGAAVTGSIVKRALTDQQLRNEAEQFWSARAGDPAHPLPRTSTVHGWFVATGHSQDAVPAELRGFGNGISRLADGDRKLFIDERPQGRLYLVMSFELLDRVIRRAGVVSILLALLAIYLTTWLTYRATKRLVTPVSWLARQVARWDPSNPDMQTIAPGRMPGEDGSEVRQLTGALRRLTRRTRELVARERDFTRDASHELRTPLTVIRVATDMMLADPEIPQRTHRTLKRVQGAGRDMEAIIDAFLILARENVHAPLTEDFNVVPVVEEEVAKARPQVEGKPVELELAITASPRVHASPRVLAVMLGQLLENACAFTESGRIEVRLEAGRVVVSDTGIGMPAEVLHKAWDPFYRADLVNPSGKGMGLSIVRRLGERFHWPVRLDSTPGAGTTASIEFARDVIARGDS</sequence>
<evidence type="ECO:0000256" key="1">
    <source>
        <dbReference type="ARBA" id="ARBA00000085"/>
    </source>
</evidence>
<dbReference type="SUPFAM" id="SSF47384">
    <property type="entry name" value="Homodimeric domain of signal transducing histidine kinase"/>
    <property type="match status" value="1"/>
</dbReference>
<feature type="transmembrane region" description="Helical" evidence="10">
    <location>
        <begin position="130"/>
        <end position="150"/>
    </location>
</feature>
<dbReference type="SMART" id="SM00388">
    <property type="entry name" value="HisKA"/>
    <property type="match status" value="1"/>
</dbReference>
<reference evidence="13" key="1">
    <citation type="journal article" date="2019" name="Int. J. Syst. Evol. Microbiol.">
        <title>The Global Catalogue of Microorganisms (GCM) 10K type strain sequencing project: providing services to taxonomists for standard genome sequencing and annotation.</title>
        <authorList>
            <consortium name="The Broad Institute Genomics Platform"/>
            <consortium name="The Broad Institute Genome Sequencing Center for Infectious Disease"/>
            <person name="Wu L."/>
            <person name="Ma J."/>
        </authorList>
    </citation>
    <scope>NUCLEOTIDE SEQUENCE [LARGE SCALE GENOMIC DNA]</scope>
    <source>
        <strain evidence="13">JCM 16916</strain>
    </source>
</reference>
<dbReference type="Pfam" id="PF00512">
    <property type="entry name" value="HisKA"/>
    <property type="match status" value="1"/>
</dbReference>
<dbReference type="InterPro" id="IPR003661">
    <property type="entry name" value="HisK_dim/P_dom"/>
</dbReference>
<evidence type="ECO:0000256" key="9">
    <source>
        <dbReference type="ARBA" id="ARBA00023136"/>
    </source>
</evidence>
<dbReference type="GO" id="GO:0016301">
    <property type="term" value="F:kinase activity"/>
    <property type="evidence" value="ECO:0007669"/>
    <property type="project" value="UniProtKB-KW"/>
</dbReference>
<dbReference type="EC" id="2.7.13.3" evidence="3"/>
<dbReference type="InterPro" id="IPR036097">
    <property type="entry name" value="HisK_dim/P_sf"/>
</dbReference>
<dbReference type="RefSeq" id="WP_344758577.1">
    <property type="nucleotide sequence ID" value="NZ_BAAAZU010000003.1"/>
</dbReference>
<evidence type="ECO:0000256" key="7">
    <source>
        <dbReference type="ARBA" id="ARBA00022777"/>
    </source>
</evidence>
<protein>
    <recommendedName>
        <fullName evidence="3">histidine kinase</fullName>
        <ecNumber evidence="3">2.7.13.3</ecNumber>
    </recommendedName>
</protein>
<feature type="transmembrane region" description="Helical" evidence="10">
    <location>
        <begin position="12"/>
        <end position="35"/>
    </location>
</feature>
<keyword evidence="9 10" id="KW-0472">Membrane</keyword>
<keyword evidence="7 12" id="KW-0418">Kinase</keyword>
<evidence type="ECO:0000256" key="2">
    <source>
        <dbReference type="ARBA" id="ARBA00004370"/>
    </source>
</evidence>
<proteinExistence type="predicted"/>
<evidence type="ECO:0000256" key="8">
    <source>
        <dbReference type="ARBA" id="ARBA00022989"/>
    </source>
</evidence>
<comment type="catalytic activity">
    <reaction evidence="1">
        <text>ATP + protein L-histidine = ADP + protein N-phospho-L-histidine.</text>
        <dbReference type="EC" id="2.7.13.3"/>
    </reaction>
</comment>
<keyword evidence="4" id="KW-0597">Phosphoprotein</keyword>
<evidence type="ECO:0000256" key="6">
    <source>
        <dbReference type="ARBA" id="ARBA00022692"/>
    </source>
</evidence>
<keyword evidence="5" id="KW-0808">Transferase</keyword>
<dbReference type="CDD" id="cd00082">
    <property type="entry name" value="HisKA"/>
    <property type="match status" value="1"/>
</dbReference>
<dbReference type="Pfam" id="PF02518">
    <property type="entry name" value="HATPase_c"/>
    <property type="match status" value="1"/>
</dbReference>
<dbReference type="SMART" id="SM00387">
    <property type="entry name" value="HATPase_c"/>
    <property type="match status" value="1"/>
</dbReference>
<evidence type="ECO:0000256" key="5">
    <source>
        <dbReference type="ARBA" id="ARBA00022679"/>
    </source>
</evidence>
<evidence type="ECO:0000256" key="10">
    <source>
        <dbReference type="SAM" id="Phobius"/>
    </source>
</evidence>
<organism evidence="12 13">
    <name type="scientific">Luteimonas lutimaris</name>
    <dbReference type="NCBI Taxonomy" id="698645"/>
    <lineage>
        <taxon>Bacteria</taxon>
        <taxon>Pseudomonadati</taxon>
        <taxon>Pseudomonadota</taxon>
        <taxon>Gammaproteobacteria</taxon>
        <taxon>Lysobacterales</taxon>
        <taxon>Lysobacteraceae</taxon>
        <taxon>Luteimonas</taxon>
    </lineage>
</organism>
<dbReference type="Gene3D" id="3.30.565.10">
    <property type="entry name" value="Histidine kinase-like ATPase, C-terminal domain"/>
    <property type="match status" value="1"/>
</dbReference>
<dbReference type="Gene3D" id="1.10.287.130">
    <property type="match status" value="1"/>
</dbReference>
<dbReference type="PANTHER" id="PTHR45436:SF16">
    <property type="entry name" value="HISTIDINE KINASE"/>
    <property type="match status" value="1"/>
</dbReference>
<dbReference type="InterPro" id="IPR004358">
    <property type="entry name" value="Sig_transdc_His_kin-like_C"/>
</dbReference>
<evidence type="ECO:0000256" key="3">
    <source>
        <dbReference type="ARBA" id="ARBA00012438"/>
    </source>
</evidence>
<comment type="caution">
    <text evidence="12">The sequence shown here is derived from an EMBL/GenBank/DDBJ whole genome shotgun (WGS) entry which is preliminary data.</text>
</comment>
<evidence type="ECO:0000259" key="11">
    <source>
        <dbReference type="PROSITE" id="PS50109"/>
    </source>
</evidence>
<dbReference type="PROSITE" id="PS50109">
    <property type="entry name" value="HIS_KIN"/>
    <property type="match status" value="1"/>
</dbReference>
<evidence type="ECO:0000256" key="4">
    <source>
        <dbReference type="ARBA" id="ARBA00022553"/>
    </source>
</evidence>
<dbReference type="PRINTS" id="PR00344">
    <property type="entry name" value="BCTRLSENSOR"/>
</dbReference>
<dbReference type="InterPro" id="IPR003594">
    <property type="entry name" value="HATPase_dom"/>
</dbReference>
<dbReference type="InterPro" id="IPR050428">
    <property type="entry name" value="TCS_sensor_his_kinase"/>
</dbReference>
<gene>
    <name evidence="12" type="ORF">GCM10022229_07400</name>
</gene>
<comment type="subcellular location">
    <subcellularLocation>
        <location evidence="2">Membrane</location>
    </subcellularLocation>
</comment>
<keyword evidence="8 10" id="KW-1133">Transmembrane helix</keyword>
<name>A0ABP7M875_9GAMM</name>
<dbReference type="InterPro" id="IPR005467">
    <property type="entry name" value="His_kinase_dom"/>
</dbReference>
<accession>A0ABP7M875</accession>
<dbReference type="EMBL" id="BAAAZU010000003">
    <property type="protein sequence ID" value="GAA3916669.1"/>
    <property type="molecule type" value="Genomic_DNA"/>
</dbReference>
<dbReference type="SUPFAM" id="SSF55874">
    <property type="entry name" value="ATPase domain of HSP90 chaperone/DNA topoisomerase II/histidine kinase"/>
    <property type="match status" value="1"/>
</dbReference>
<dbReference type="InterPro" id="IPR036890">
    <property type="entry name" value="HATPase_C_sf"/>
</dbReference>
<feature type="domain" description="Histidine kinase" evidence="11">
    <location>
        <begin position="220"/>
        <end position="426"/>
    </location>
</feature>
<evidence type="ECO:0000313" key="12">
    <source>
        <dbReference type="EMBL" id="GAA3916669.1"/>
    </source>
</evidence>
<keyword evidence="13" id="KW-1185">Reference proteome</keyword>
<dbReference type="CDD" id="cd00075">
    <property type="entry name" value="HATPase"/>
    <property type="match status" value="1"/>
</dbReference>
<evidence type="ECO:0000313" key="13">
    <source>
        <dbReference type="Proteomes" id="UP001501727"/>
    </source>
</evidence>
<keyword evidence="6 10" id="KW-0812">Transmembrane</keyword>